<evidence type="ECO:0000259" key="1">
    <source>
        <dbReference type="Pfam" id="PF04480"/>
    </source>
</evidence>
<keyword evidence="2" id="KW-0378">Hydrolase</keyword>
<dbReference type="InterPro" id="IPR007569">
    <property type="entry name" value="DUF559"/>
</dbReference>
<dbReference type="GO" id="GO:0004519">
    <property type="term" value="F:endonuclease activity"/>
    <property type="evidence" value="ECO:0007669"/>
    <property type="project" value="UniProtKB-KW"/>
</dbReference>
<sequence>MDIEAIVHRAGGVMPTKDLIDGGASNARIKREVAAGRLLRPSRGWISLPGADPVLVRAAQSRVVLTCVTAAARRGLWDVGDDAFHVSVAPHSRPVGEIRARVHWCEPMIPRAPGTLVDSMPNLLAIVADCQPYEQALTIWESAIRRQQMVPETMRTLPLSARGQRILEDARPFADEGTESILFVRLRWLGLPMRRQAMILGHRVDLLIGDRLVIQIDGGHHVDQQRTSDNKHDARLRIAGYHPIRISYWQLMHEWHVVQELILDAIARGLHLAA</sequence>
<keyword evidence="2" id="KW-0255">Endonuclease</keyword>
<dbReference type="Gene3D" id="3.40.960.10">
    <property type="entry name" value="VSR Endonuclease"/>
    <property type="match status" value="1"/>
</dbReference>
<dbReference type="EMBL" id="DXAM01000078">
    <property type="protein sequence ID" value="HJA04305.1"/>
    <property type="molecule type" value="Genomic_DNA"/>
</dbReference>
<keyword evidence="2" id="KW-0540">Nuclease</keyword>
<proteinExistence type="predicted"/>
<protein>
    <submittedName>
        <fullName evidence="2">Endonuclease domain-containing protein</fullName>
    </submittedName>
</protein>
<evidence type="ECO:0000313" key="2">
    <source>
        <dbReference type="EMBL" id="HJA04305.1"/>
    </source>
</evidence>
<dbReference type="Pfam" id="PF04480">
    <property type="entry name" value="DUF559"/>
    <property type="match status" value="1"/>
</dbReference>
<comment type="caution">
    <text evidence="2">The sequence shown here is derived from an EMBL/GenBank/DDBJ whole genome shotgun (WGS) entry which is preliminary data.</text>
</comment>
<reference evidence="2" key="2">
    <citation type="submission" date="2021-04" db="EMBL/GenBank/DDBJ databases">
        <authorList>
            <person name="Gilroy R."/>
        </authorList>
    </citation>
    <scope>NUCLEOTIDE SEQUENCE</scope>
    <source>
        <strain evidence="2">ChiHjej8B7-3636</strain>
    </source>
</reference>
<dbReference type="AlphaFoldDB" id="A0A9D2KGS9"/>
<name>A0A9D2KGS9_9MICO</name>
<evidence type="ECO:0000313" key="3">
    <source>
        <dbReference type="Proteomes" id="UP000824220"/>
    </source>
</evidence>
<reference evidence="2" key="1">
    <citation type="journal article" date="2021" name="PeerJ">
        <title>Extensive microbial diversity within the chicken gut microbiome revealed by metagenomics and culture.</title>
        <authorList>
            <person name="Gilroy R."/>
            <person name="Ravi A."/>
            <person name="Getino M."/>
            <person name="Pursley I."/>
            <person name="Horton D.L."/>
            <person name="Alikhan N.F."/>
            <person name="Baker D."/>
            <person name="Gharbi K."/>
            <person name="Hall N."/>
            <person name="Watson M."/>
            <person name="Adriaenssens E.M."/>
            <person name="Foster-Nyarko E."/>
            <person name="Jarju S."/>
            <person name="Secka A."/>
            <person name="Antonio M."/>
            <person name="Oren A."/>
            <person name="Chaudhuri R.R."/>
            <person name="La Ragione R."/>
            <person name="Hildebrand F."/>
            <person name="Pallen M.J."/>
        </authorList>
    </citation>
    <scope>NUCLEOTIDE SEQUENCE</scope>
    <source>
        <strain evidence="2">ChiHjej8B7-3636</strain>
    </source>
</reference>
<accession>A0A9D2KGS9</accession>
<organism evidence="2 3">
    <name type="scientific">Candidatus Microbacterium stercoravium</name>
    <dbReference type="NCBI Taxonomy" id="2838697"/>
    <lineage>
        <taxon>Bacteria</taxon>
        <taxon>Bacillati</taxon>
        <taxon>Actinomycetota</taxon>
        <taxon>Actinomycetes</taxon>
        <taxon>Micrococcales</taxon>
        <taxon>Microbacteriaceae</taxon>
        <taxon>Microbacterium</taxon>
    </lineage>
</organism>
<feature type="domain" description="DUF559" evidence="1">
    <location>
        <begin position="187"/>
        <end position="266"/>
    </location>
</feature>
<dbReference type="Proteomes" id="UP000824220">
    <property type="component" value="Unassembled WGS sequence"/>
</dbReference>
<gene>
    <name evidence="2" type="ORF">H9800_05535</name>
</gene>